<dbReference type="InterPro" id="IPR044822">
    <property type="entry name" value="Myb_DNA-bind_4"/>
</dbReference>
<evidence type="ECO:0000313" key="2">
    <source>
        <dbReference type="EMBL" id="EMP24950.1"/>
    </source>
</evidence>
<keyword evidence="3" id="KW-1185">Reference proteome</keyword>
<dbReference type="PANTHER" id="PTHR22666:SF3">
    <property type="entry name" value="MYB_SANT-LIKE DNA-BINDING DOMAIN-CONTAINING PROTEIN 1"/>
    <property type="match status" value="1"/>
</dbReference>
<dbReference type="EMBL" id="KB596435">
    <property type="protein sequence ID" value="EMP24950.1"/>
    <property type="molecule type" value="Genomic_DNA"/>
</dbReference>
<organism evidence="2 3">
    <name type="scientific">Chelonia mydas</name>
    <name type="common">Green sea-turtle</name>
    <name type="synonym">Chelonia agassizi</name>
    <dbReference type="NCBI Taxonomy" id="8469"/>
    <lineage>
        <taxon>Eukaryota</taxon>
        <taxon>Metazoa</taxon>
        <taxon>Chordata</taxon>
        <taxon>Craniata</taxon>
        <taxon>Vertebrata</taxon>
        <taxon>Euteleostomi</taxon>
        <taxon>Archelosauria</taxon>
        <taxon>Testudinata</taxon>
        <taxon>Testudines</taxon>
        <taxon>Cryptodira</taxon>
        <taxon>Durocryptodira</taxon>
        <taxon>Americhelydia</taxon>
        <taxon>Chelonioidea</taxon>
        <taxon>Cheloniidae</taxon>
        <taxon>Chelonia</taxon>
    </lineage>
</organism>
<evidence type="ECO:0000313" key="3">
    <source>
        <dbReference type="Proteomes" id="UP000031443"/>
    </source>
</evidence>
<dbReference type="GO" id="GO:0045893">
    <property type="term" value="P:positive regulation of DNA-templated transcription"/>
    <property type="evidence" value="ECO:0007669"/>
    <property type="project" value="TreeGrafter"/>
</dbReference>
<protein>
    <recommendedName>
        <fullName evidence="1">Myb/SANT-like DNA-binding domain-containing protein</fullName>
    </recommendedName>
</protein>
<dbReference type="InterPro" id="IPR026095">
    <property type="entry name" value="Myb/SANT-like_DNA-bd_dom_prot"/>
</dbReference>
<gene>
    <name evidence="2" type="ORF">UY3_18021</name>
</gene>
<dbReference type="Pfam" id="PF13837">
    <property type="entry name" value="Myb_DNA-bind_4"/>
    <property type="match status" value="1"/>
</dbReference>
<reference evidence="3" key="1">
    <citation type="journal article" date="2013" name="Nat. Genet.">
        <title>The draft genomes of soft-shell turtle and green sea turtle yield insights into the development and evolution of the turtle-specific body plan.</title>
        <authorList>
            <person name="Wang Z."/>
            <person name="Pascual-Anaya J."/>
            <person name="Zadissa A."/>
            <person name="Li W."/>
            <person name="Niimura Y."/>
            <person name="Huang Z."/>
            <person name="Li C."/>
            <person name="White S."/>
            <person name="Xiong Z."/>
            <person name="Fang D."/>
            <person name="Wang B."/>
            <person name="Ming Y."/>
            <person name="Chen Y."/>
            <person name="Zheng Y."/>
            <person name="Kuraku S."/>
            <person name="Pignatelli M."/>
            <person name="Herrero J."/>
            <person name="Beal K."/>
            <person name="Nozawa M."/>
            <person name="Li Q."/>
            <person name="Wang J."/>
            <person name="Zhang H."/>
            <person name="Yu L."/>
            <person name="Shigenobu S."/>
            <person name="Wang J."/>
            <person name="Liu J."/>
            <person name="Flicek P."/>
            <person name="Searle S."/>
            <person name="Wang J."/>
            <person name="Kuratani S."/>
            <person name="Yin Y."/>
            <person name="Aken B."/>
            <person name="Zhang G."/>
            <person name="Irie N."/>
        </authorList>
    </citation>
    <scope>NUCLEOTIDE SEQUENCE [LARGE SCALE GENOMIC DNA]</scope>
</reference>
<name>M7AQ74_CHEMY</name>
<dbReference type="AlphaFoldDB" id="M7AQ74"/>
<sequence length="209" mass="23648">MASSSVEVTMESQNCKRAPAWTEREVLDLIAVWEDESVLSELRSKRRNAKIFEKISKGMKDRGKNRDPQLCFMKIKELRQAYQKTKEANGCSRAGIQGQNHHALLQCLLASYMKIVGCEDKICFSWNFHNRCCNKLLAQGCEKATPLSDASYSNLSTVHTSTMSAGNALLLTKLLPLTEVENYADRREFSRWHRASSPDVALLDGELCR</sequence>
<dbReference type="Proteomes" id="UP000031443">
    <property type="component" value="Unassembled WGS sequence"/>
</dbReference>
<accession>M7AQ74</accession>
<evidence type="ECO:0000259" key="1">
    <source>
        <dbReference type="Pfam" id="PF13837"/>
    </source>
</evidence>
<dbReference type="GO" id="GO:0016604">
    <property type="term" value="C:nuclear body"/>
    <property type="evidence" value="ECO:0007669"/>
    <property type="project" value="TreeGrafter"/>
</dbReference>
<proteinExistence type="predicted"/>
<dbReference type="PANTHER" id="PTHR22666">
    <property type="entry name" value="MYB_SANT-LIKE DNA-BINDING DOMAIN-CONTAINING PROTEIN 1"/>
    <property type="match status" value="1"/>
</dbReference>
<dbReference type="Gene3D" id="1.10.10.60">
    <property type="entry name" value="Homeodomain-like"/>
    <property type="match status" value="1"/>
</dbReference>
<feature type="domain" description="Myb/SANT-like DNA-binding" evidence="1">
    <location>
        <begin position="20"/>
        <end position="89"/>
    </location>
</feature>